<evidence type="ECO:0000256" key="1">
    <source>
        <dbReference type="SAM" id="MobiDB-lite"/>
    </source>
</evidence>
<accession>A0A0E9SK13</accession>
<proteinExistence type="predicted"/>
<evidence type="ECO:0000313" key="2">
    <source>
        <dbReference type="EMBL" id="JAH41656.1"/>
    </source>
</evidence>
<name>A0A0E9SK13_ANGAN</name>
<feature type="region of interest" description="Disordered" evidence="1">
    <location>
        <begin position="20"/>
        <end position="39"/>
    </location>
</feature>
<organism evidence="2">
    <name type="scientific">Anguilla anguilla</name>
    <name type="common">European freshwater eel</name>
    <name type="synonym">Muraena anguilla</name>
    <dbReference type="NCBI Taxonomy" id="7936"/>
    <lineage>
        <taxon>Eukaryota</taxon>
        <taxon>Metazoa</taxon>
        <taxon>Chordata</taxon>
        <taxon>Craniata</taxon>
        <taxon>Vertebrata</taxon>
        <taxon>Euteleostomi</taxon>
        <taxon>Actinopterygii</taxon>
        <taxon>Neopterygii</taxon>
        <taxon>Teleostei</taxon>
        <taxon>Anguilliformes</taxon>
        <taxon>Anguillidae</taxon>
        <taxon>Anguilla</taxon>
    </lineage>
</organism>
<dbReference type="EMBL" id="GBXM01066921">
    <property type="protein sequence ID" value="JAH41656.1"/>
    <property type="molecule type" value="Transcribed_RNA"/>
</dbReference>
<protein>
    <submittedName>
        <fullName evidence="2">Uncharacterized protein</fullName>
    </submittedName>
</protein>
<sequence>MLWCAHVTVTPEASRTAVFSRGTSNGSRVMIPVGGQHTP</sequence>
<reference evidence="2" key="1">
    <citation type="submission" date="2014-11" db="EMBL/GenBank/DDBJ databases">
        <authorList>
            <person name="Amaro Gonzalez C."/>
        </authorList>
    </citation>
    <scope>NUCLEOTIDE SEQUENCE</scope>
</reference>
<reference evidence="2" key="2">
    <citation type="journal article" date="2015" name="Fish Shellfish Immunol.">
        <title>Early steps in the European eel (Anguilla anguilla)-Vibrio vulnificus interaction in the gills: Role of the RtxA13 toxin.</title>
        <authorList>
            <person name="Callol A."/>
            <person name="Pajuelo D."/>
            <person name="Ebbesson L."/>
            <person name="Teles M."/>
            <person name="MacKenzie S."/>
            <person name="Amaro C."/>
        </authorList>
    </citation>
    <scope>NUCLEOTIDE SEQUENCE</scope>
</reference>
<dbReference type="AlphaFoldDB" id="A0A0E9SK13"/>